<reference evidence="2" key="2">
    <citation type="submission" date="2023-06" db="EMBL/GenBank/DDBJ databases">
        <authorList>
            <consortium name="Lawrence Berkeley National Laboratory"/>
            <person name="Haridas S."/>
            <person name="Hensen N."/>
            <person name="Bonometti L."/>
            <person name="Westerberg I."/>
            <person name="Brannstrom I.O."/>
            <person name="Guillou S."/>
            <person name="Cros-Aarteil S."/>
            <person name="Calhoun S."/>
            <person name="Kuo A."/>
            <person name="Mondo S."/>
            <person name="Pangilinan J."/>
            <person name="Riley R."/>
            <person name="Labutti K."/>
            <person name="Andreopoulos B."/>
            <person name="Lipzen A."/>
            <person name="Chen C."/>
            <person name="Yanf M."/>
            <person name="Daum C."/>
            <person name="Ng V."/>
            <person name="Clum A."/>
            <person name="Steindorff A."/>
            <person name="Ohm R."/>
            <person name="Martin F."/>
            <person name="Silar P."/>
            <person name="Natvig D."/>
            <person name="Lalanne C."/>
            <person name="Gautier V."/>
            <person name="Ament-Velasquez S.L."/>
            <person name="Kruys A."/>
            <person name="Hutchinson M.I."/>
            <person name="Powell A.J."/>
            <person name="Barry K."/>
            <person name="Miller A.N."/>
            <person name="Grigoriev I.V."/>
            <person name="Debuchy R."/>
            <person name="Gladieux P."/>
            <person name="Thoren M.H."/>
            <person name="Johannesson H."/>
        </authorList>
    </citation>
    <scope>NUCLEOTIDE SEQUENCE</scope>
    <source>
        <strain evidence="2">CBS 168.71</strain>
    </source>
</reference>
<keyword evidence="1" id="KW-1133">Transmembrane helix</keyword>
<dbReference type="GeneID" id="87845269"/>
<dbReference type="AlphaFoldDB" id="A0AAE0H6T9"/>
<feature type="transmembrane region" description="Helical" evidence="1">
    <location>
        <begin position="123"/>
        <end position="146"/>
    </location>
</feature>
<evidence type="ECO:0000313" key="2">
    <source>
        <dbReference type="EMBL" id="KAK3290894.1"/>
    </source>
</evidence>
<name>A0AAE0H6T9_9PEZI</name>
<proteinExistence type="predicted"/>
<keyword evidence="1" id="KW-0472">Membrane</keyword>
<protein>
    <submittedName>
        <fullName evidence="2">Uncharacterized protein</fullName>
    </submittedName>
</protein>
<dbReference type="RefSeq" id="XP_062654408.1">
    <property type="nucleotide sequence ID" value="XM_062808321.1"/>
</dbReference>
<evidence type="ECO:0000256" key="1">
    <source>
        <dbReference type="SAM" id="Phobius"/>
    </source>
</evidence>
<comment type="caution">
    <text evidence="2">The sequence shown here is derived from an EMBL/GenBank/DDBJ whole genome shotgun (WGS) entry which is preliminary data.</text>
</comment>
<organism evidence="2 3">
    <name type="scientific">Chaetomium fimeti</name>
    <dbReference type="NCBI Taxonomy" id="1854472"/>
    <lineage>
        <taxon>Eukaryota</taxon>
        <taxon>Fungi</taxon>
        <taxon>Dikarya</taxon>
        <taxon>Ascomycota</taxon>
        <taxon>Pezizomycotina</taxon>
        <taxon>Sordariomycetes</taxon>
        <taxon>Sordariomycetidae</taxon>
        <taxon>Sordariales</taxon>
        <taxon>Chaetomiaceae</taxon>
        <taxon>Chaetomium</taxon>
    </lineage>
</organism>
<accession>A0AAE0H6T9</accession>
<gene>
    <name evidence="2" type="ORF">B0H64DRAFT_49351</name>
</gene>
<dbReference type="Proteomes" id="UP001278766">
    <property type="component" value="Unassembled WGS sequence"/>
</dbReference>
<keyword evidence="1" id="KW-0812">Transmembrane</keyword>
<keyword evidence="3" id="KW-1185">Reference proteome</keyword>
<reference evidence="2" key="1">
    <citation type="journal article" date="2023" name="Mol. Phylogenet. Evol.">
        <title>Genome-scale phylogeny and comparative genomics of the fungal order Sordariales.</title>
        <authorList>
            <person name="Hensen N."/>
            <person name="Bonometti L."/>
            <person name="Westerberg I."/>
            <person name="Brannstrom I.O."/>
            <person name="Guillou S."/>
            <person name="Cros-Aarteil S."/>
            <person name="Calhoun S."/>
            <person name="Haridas S."/>
            <person name="Kuo A."/>
            <person name="Mondo S."/>
            <person name="Pangilinan J."/>
            <person name="Riley R."/>
            <person name="LaButti K."/>
            <person name="Andreopoulos B."/>
            <person name="Lipzen A."/>
            <person name="Chen C."/>
            <person name="Yan M."/>
            <person name="Daum C."/>
            <person name="Ng V."/>
            <person name="Clum A."/>
            <person name="Steindorff A."/>
            <person name="Ohm R.A."/>
            <person name="Martin F."/>
            <person name="Silar P."/>
            <person name="Natvig D.O."/>
            <person name="Lalanne C."/>
            <person name="Gautier V."/>
            <person name="Ament-Velasquez S.L."/>
            <person name="Kruys A."/>
            <person name="Hutchinson M.I."/>
            <person name="Powell A.J."/>
            <person name="Barry K."/>
            <person name="Miller A.N."/>
            <person name="Grigoriev I.V."/>
            <person name="Debuchy R."/>
            <person name="Gladieux P."/>
            <person name="Hiltunen Thoren M."/>
            <person name="Johannesson H."/>
        </authorList>
    </citation>
    <scope>NUCLEOTIDE SEQUENCE</scope>
    <source>
        <strain evidence="2">CBS 168.71</strain>
    </source>
</reference>
<sequence>MVPWEVSGSATLDRVRVQFRLADGREAESGKRGLLSRGGRPEGHSAICNLEGSGDDGWTIEGSTNPCMTCRNCFVLITTRHCSSSPCASLNASGDASPLLRLCHQPASAAQLGEELSHGDDYLIRYLFLACLATLRWIVAAVGFACQCR</sequence>
<evidence type="ECO:0000313" key="3">
    <source>
        <dbReference type="Proteomes" id="UP001278766"/>
    </source>
</evidence>
<dbReference type="EMBL" id="JAUEPN010000011">
    <property type="protein sequence ID" value="KAK3290894.1"/>
    <property type="molecule type" value="Genomic_DNA"/>
</dbReference>